<dbReference type="AlphaFoldDB" id="R4WQN2"/>
<dbReference type="STRING" id="758793.BRPE64_ACDS14610"/>
<dbReference type="EMBL" id="AP013058">
    <property type="protein sequence ID" value="BAN23215.1"/>
    <property type="molecule type" value="Genomic_DNA"/>
</dbReference>
<accession>R4WQN2</accession>
<gene>
    <name evidence="1" type="ORF">BRPE64_ACDS14610</name>
</gene>
<organism evidence="1 2">
    <name type="scientific">Caballeronia insecticola</name>
    <dbReference type="NCBI Taxonomy" id="758793"/>
    <lineage>
        <taxon>Bacteria</taxon>
        <taxon>Pseudomonadati</taxon>
        <taxon>Pseudomonadota</taxon>
        <taxon>Betaproteobacteria</taxon>
        <taxon>Burkholderiales</taxon>
        <taxon>Burkholderiaceae</taxon>
        <taxon>Caballeronia</taxon>
    </lineage>
</organism>
<sequence length="56" mass="6021">MNDAFAAAAEALALFCRLRNIDAEDLPAQEVDTLLDLAFEEAAQRAAARSEARRAG</sequence>
<reference evidence="1 2" key="2">
    <citation type="journal article" date="2018" name="Int. J. Syst. Evol. Microbiol.">
        <title>Burkholderia insecticola sp. nov., a gut symbiotic bacterium of the bean bug Riptortus pedestris.</title>
        <authorList>
            <person name="Takeshita K."/>
            <person name="Tamaki H."/>
            <person name="Ohbayashi T."/>
            <person name="Meng X.-Y."/>
            <person name="Sone T."/>
            <person name="Mitani Y."/>
            <person name="Peeters C."/>
            <person name="Kikuchi Y."/>
            <person name="Vandamme P."/>
        </authorList>
    </citation>
    <scope>NUCLEOTIDE SEQUENCE [LARGE SCALE GENOMIC DNA]</scope>
    <source>
        <strain evidence="1">RPE64</strain>
    </source>
</reference>
<reference evidence="1 2" key="1">
    <citation type="journal article" date="2013" name="Genome Announc.">
        <title>Complete Genome Sequence of Burkholderia sp. Strain RPE64, Bacterial Symbiont of the Bean Bug Riptortus pedestris.</title>
        <authorList>
            <person name="Shibata T.F."/>
            <person name="Maeda T."/>
            <person name="Nikoh N."/>
            <person name="Yamaguchi K."/>
            <person name="Oshima K."/>
            <person name="Hattori M."/>
            <person name="Nishiyama T."/>
            <person name="Hasebe M."/>
            <person name="Fukatsu T."/>
            <person name="Kikuchi Y."/>
            <person name="Shigenobu S."/>
        </authorList>
    </citation>
    <scope>NUCLEOTIDE SEQUENCE [LARGE SCALE GENOMIC DNA]</scope>
</reference>
<dbReference type="HOGENOM" id="CLU_3005282_0_0_4"/>
<proteinExistence type="predicted"/>
<dbReference type="KEGG" id="buo:BRPE64_ACDS14610"/>
<name>R4WQN2_9BURK</name>
<keyword evidence="2" id="KW-1185">Reference proteome</keyword>
<dbReference type="PATRIC" id="fig|758793.3.peg.1464"/>
<dbReference type="Proteomes" id="UP000013966">
    <property type="component" value="Chromosome 1"/>
</dbReference>
<protein>
    <submittedName>
        <fullName evidence="1">Uncharacterized protein</fullName>
    </submittedName>
</protein>
<evidence type="ECO:0000313" key="1">
    <source>
        <dbReference type="EMBL" id="BAN23215.1"/>
    </source>
</evidence>
<evidence type="ECO:0000313" key="2">
    <source>
        <dbReference type="Proteomes" id="UP000013966"/>
    </source>
</evidence>